<protein>
    <recommendedName>
        <fullName evidence="4">GDP-mannose pyrophosphatase</fullName>
    </recommendedName>
    <alternativeName>
        <fullName evidence="6">GDP-mannose hydrolase</fullName>
    </alternativeName>
    <alternativeName>
        <fullName evidence="7">GDPMK</fullName>
    </alternativeName>
</protein>
<evidence type="ECO:0000256" key="3">
    <source>
        <dbReference type="ARBA" id="ARBA00007275"/>
    </source>
</evidence>
<dbReference type="Proteomes" id="UP000515312">
    <property type="component" value="Chromosome"/>
</dbReference>
<dbReference type="PANTHER" id="PTHR11839:SF18">
    <property type="entry name" value="NUDIX HYDROLASE DOMAIN-CONTAINING PROTEIN"/>
    <property type="match status" value="1"/>
</dbReference>
<evidence type="ECO:0000256" key="2">
    <source>
        <dbReference type="ARBA" id="ARBA00001946"/>
    </source>
</evidence>
<dbReference type="InterPro" id="IPR000086">
    <property type="entry name" value="NUDIX_hydrolase_dom"/>
</dbReference>
<evidence type="ECO:0000256" key="4">
    <source>
        <dbReference type="ARBA" id="ARBA00016377"/>
    </source>
</evidence>
<dbReference type="PROSITE" id="PS51462">
    <property type="entry name" value="NUDIX"/>
    <property type="match status" value="1"/>
</dbReference>
<evidence type="ECO:0000256" key="7">
    <source>
        <dbReference type="ARBA" id="ARBA00032272"/>
    </source>
</evidence>
<comment type="similarity">
    <text evidence="3">Belongs to the Nudix hydrolase family. NudK subfamily.</text>
</comment>
<dbReference type="GO" id="GO:0006753">
    <property type="term" value="P:nucleoside phosphate metabolic process"/>
    <property type="evidence" value="ECO:0007669"/>
    <property type="project" value="TreeGrafter"/>
</dbReference>
<dbReference type="KEGG" id="adin:H7849_13725"/>
<gene>
    <name evidence="9" type="ORF">H7849_13725</name>
</gene>
<dbReference type="CDD" id="cd24161">
    <property type="entry name" value="NUDIX_ADPRase_Ndx2"/>
    <property type="match status" value="1"/>
</dbReference>
<dbReference type="InterPro" id="IPR015797">
    <property type="entry name" value="NUDIX_hydrolase-like_dom_sf"/>
</dbReference>
<reference evidence="9 10" key="1">
    <citation type="submission" date="2020-08" db="EMBL/GenBank/DDBJ databases">
        <title>Edaphobacter telluris sp. nov. and Acidobacterium dinghuensis sp. nov., two acidobacteria isolated from forest soil.</title>
        <authorList>
            <person name="Fu J."/>
            <person name="Qiu L."/>
        </authorList>
    </citation>
    <scope>NUCLEOTIDE SEQUENCE [LARGE SCALE GENOMIC DNA]</scope>
    <source>
        <strain evidence="9">4Y35</strain>
    </source>
</reference>
<keyword evidence="10" id="KW-1185">Reference proteome</keyword>
<dbReference type="GO" id="GO:0019693">
    <property type="term" value="P:ribose phosphate metabolic process"/>
    <property type="evidence" value="ECO:0007669"/>
    <property type="project" value="TreeGrafter"/>
</dbReference>
<dbReference type="AlphaFoldDB" id="A0A7G8BCH7"/>
<evidence type="ECO:0000256" key="1">
    <source>
        <dbReference type="ARBA" id="ARBA00000847"/>
    </source>
</evidence>
<dbReference type="PANTHER" id="PTHR11839">
    <property type="entry name" value="UDP/ADP-SUGAR PYROPHOSPHATASE"/>
    <property type="match status" value="1"/>
</dbReference>
<dbReference type="SUPFAM" id="SSF55811">
    <property type="entry name" value="Nudix"/>
    <property type="match status" value="1"/>
</dbReference>
<dbReference type="Pfam" id="PF00293">
    <property type="entry name" value="NUDIX"/>
    <property type="match status" value="1"/>
</dbReference>
<accession>A0A7G8BCH7</accession>
<name>A0A7G8BCH7_9BACT</name>
<dbReference type="GO" id="GO:0016787">
    <property type="term" value="F:hydrolase activity"/>
    <property type="evidence" value="ECO:0007669"/>
    <property type="project" value="UniProtKB-KW"/>
</dbReference>
<comment type="cofactor">
    <cofactor evidence="2">
        <name>Mg(2+)</name>
        <dbReference type="ChEBI" id="CHEBI:18420"/>
    </cofactor>
</comment>
<evidence type="ECO:0000313" key="9">
    <source>
        <dbReference type="EMBL" id="QNI30247.1"/>
    </source>
</evidence>
<evidence type="ECO:0000259" key="8">
    <source>
        <dbReference type="PROSITE" id="PS51462"/>
    </source>
</evidence>
<proteinExistence type="inferred from homology"/>
<comment type="catalytic activity">
    <reaction evidence="1">
        <text>GDP-alpha-D-mannose + H2O = alpha-D-mannose 1-phosphate + GMP + 2 H(+)</text>
        <dbReference type="Rhea" id="RHEA:27978"/>
        <dbReference type="ChEBI" id="CHEBI:15377"/>
        <dbReference type="ChEBI" id="CHEBI:15378"/>
        <dbReference type="ChEBI" id="CHEBI:57527"/>
        <dbReference type="ChEBI" id="CHEBI:58115"/>
        <dbReference type="ChEBI" id="CHEBI:58409"/>
    </reaction>
</comment>
<dbReference type="EMBL" id="CP060394">
    <property type="protein sequence ID" value="QNI30247.1"/>
    <property type="molecule type" value="Genomic_DNA"/>
</dbReference>
<evidence type="ECO:0000256" key="5">
    <source>
        <dbReference type="ARBA" id="ARBA00022801"/>
    </source>
</evidence>
<dbReference type="RefSeq" id="WP_186739988.1">
    <property type="nucleotide sequence ID" value="NZ_CP060394.1"/>
</dbReference>
<dbReference type="Gene3D" id="3.90.79.10">
    <property type="entry name" value="Nucleoside Triphosphate Pyrophosphohydrolase"/>
    <property type="match status" value="1"/>
</dbReference>
<feature type="domain" description="Nudix hydrolase" evidence="8">
    <location>
        <begin position="38"/>
        <end position="167"/>
    </location>
</feature>
<evidence type="ECO:0000256" key="6">
    <source>
        <dbReference type="ARBA" id="ARBA00032162"/>
    </source>
</evidence>
<dbReference type="GO" id="GO:0005829">
    <property type="term" value="C:cytosol"/>
    <property type="evidence" value="ECO:0007669"/>
    <property type="project" value="TreeGrafter"/>
</dbReference>
<organism evidence="9 10">
    <name type="scientific">Alloacidobacterium dinghuense</name>
    <dbReference type="NCBI Taxonomy" id="2763107"/>
    <lineage>
        <taxon>Bacteria</taxon>
        <taxon>Pseudomonadati</taxon>
        <taxon>Acidobacteriota</taxon>
        <taxon>Terriglobia</taxon>
        <taxon>Terriglobales</taxon>
        <taxon>Acidobacteriaceae</taxon>
        <taxon>Alloacidobacterium</taxon>
    </lineage>
</organism>
<evidence type="ECO:0000313" key="10">
    <source>
        <dbReference type="Proteomes" id="UP000515312"/>
    </source>
</evidence>
<keyword evidence="5 9" id="KW-0378">Hydrolase</keyword>
<sequence length="179" mass="20572">MSIKTLGTREVYRNPWLRLREDEIERSNGARGIYGVVDKDDCAVIIPIEGERIYLVEQFRYTIQQRCLELPQGGWETADIDPEELARGELREETGFDAATMTNLGMMYIAYGFANQKQYVFLASGLTHVGTDFDAEEHDLTLHSFTIAEFEEMLLDGTIRDCCTLAAWGLYKVWKEKQK</sequence>